<name>A0A0B6ZVU7_9EUPU</name>
<dbReference type="Pfam" id="PF00005">
    <property type="entry name" value="ABC_tran"/>
    <property type="match status" value="1"/>
</dbReference>
<evidence type="ECO:0000259" key="1">
    <source>
        <dbReference type="Pfam" id="PF00005"/>
    </source>
</evidence>
<dbReference type="InterPro" id="IPR026082">
    <property type="entry name" value="ABCA"/>
</dbReference>
<dbReference type="PROSITE" id="PS00211">
    <property type="entry name" value="ABC_TRANSPORTER_1"/>
    <property type="match status" value="1"/>
</dbReference>
<dbReference type="PANTHER" id="PTHR19229:SF250">
    <property type="entry name" value="ABC TRANSPORTER DOMAIN-CONTAINING PROTEIN-RELATED"/>
    <property type="match status" value="1"/>
</dbReference>
<feature type="non-terminal residue" evidence="2">
    <location>
        <position position="1"/>
    </location>
</feature>
<dbReference type="Gene3D" id="3.40.50.300">
    <property type="entry name" value="P-loop containing nucleotide triphosphate hydrolases"/>
    <property type="match status" value="1"/>
</dbReference>
<proteinExistence type="predicted"/>
<dbReference type="EMBL" id="HACG01025873">
    <property type="protein sequence ID" value="CEK72738.1"/>
    <property type="molecule type" value="Transcribed_RNA"/>
</dbReference>
<dbReference type="AlphaFoldDB" id="A0A0B6ZVU7"/>
<dbReference type="PANTHER" id="PTHR19229">
    <property type="entry name" value="ATP-BINDING CASSETTE TRANSPORTER SUBFAMILY A ABCA"/>
    <property type="match status" value="1"/>
</dbReference>
<accession>A0A0B6ZVU7</accession>
<dbReference type="InterPro" id="IPR027417">
    <property type="entry name" value="P-loop_NTPase"/>
</dbReference>
<dbReference type="CDD" id="cd03263">
    <property type="entry name" value="ABC_subfamily_A"/>
    <property type="match status" value="1"/>
</dbReference>
<feature type="domain" description="ABC transporter" evidence="1">
    <location>
        <begin position="9"/>
        <end position="103"/>
    </location>
</feature>
<sequence length="335" mass="37059">AYINNFDIRENIAGVRSSLGLCPQHDILFDTLTVEEHLRFFAKLKGCPNSTIQNEAFEVAKEVGLEGKFKAFAQSLSGGQKRKLSVGIALIGGSKVVILDEPSSGMDPGARRQIWGVLQKAREGRTLVLSTHYMDEADLLGDRIAIMAEGVVKCCGSSMFLKKLYGAGYHLVIVKSSDCDVDKLTHTIKSAIQAAEFESIINTEVSYLLPDSESSKFPDLFRDLENRKSQLGIISFGTSATTMEEVFLKVGDTGHHDDDDDNGTVAPTHNGVIKRENCFTNFAYENEKNHISDSENGNLQRVFGSTNKIYAEKRNLENEESEKQIEDIMAFNKGF</sequence>
<dbReference type="GO" id="GO:0140359">
    <property type="term" value="F:ABC-type transporter activity"/>
    <property type="evidence" value="ECO:0007669"/>
    <property type="project" value="InterPro"/>
</dbReference>
<dbReference type="SUPFAM" id="SSF52540">
    <property type="entry name" value="P-loop containing nucleoside triphosphate hydrolases"/>
    <property type="match status" value="1"/>
</dbReference>
<dbReference type="GO" id="GO:0016887">
    <property type="term" value="F:ATP hydrolysis activity"/>
    <property type="evidence" value="ECO:0007669"/>
    <property type="project" value="InterPro"/>
</dbReference>
<dbReference type="GO" id="GO:0005524">
    <property type="term" value="F:ATP binding"/>
    <property type="evidence" value="ECO:0007669"/>
    <property type="project" value="InterPro"/>
</dbReference>
<dbReference type="GO" id="GO:0016020">
    <property type="term" value="C:membrane"/>
    <property type="evidence" value="ECO:0007669"/>
    <property type="project" value="InterPro"/>
</dbReference>
<dbReference type="GO" id="GO:0005319">
    <property type="term" value="F:lipid transporter activity"/>
    <property type="evidence" value="ECO:0007669"/>
    <property type="project" value="TreeGrafter"/>
</dbReference>
<dbReference type="InterPro" id="IPR017871">
    <property type="entry name" value="ABC_transporter-like_CS"/>
</dbReference>
<dbReference type="InterPro" id="IPR003439">
    <property type="entry name" value="ABC_transporter-like_ATP-bd"/>
</dbReference>
<gene>
    <name evidence="2" type="primary">ORF83728</name>
</gene>
<reference evidence="2" key="1">
    <citation type="submission" date="2014-12" db="EMBL/GenBank/DDBJ databases">
        <title>Insight into the proteome of Arion vulgaris.</title>
        <authorList>
            <person name="Aradska J."/>
            <person name="Bulat T."/>
            <person name="Smidak R."/>
            <person name="Sarate P."/>
            <person name="Gangsoo J."/>
            <person name="Sialana F."/>
            <person name="Bilban M."/>
            <person name="Lubec G."/>
        </authorList>
    </citation>
    <scope>NUCLEOTIDE SEQUENCE</scope>
    <source>
        <tissue evidence="2">Skin</tissue>
    </source>
</reference>
<protein>
    <recommendedName>
        <fullName evidence="1">ABC transporter domain-containing protein</fullName>
    </recommendedName>
</protein>
<organism evidence="2">
    <name type="scientific">Arion vulgaris</name>
    <dbReference type="NCBI Taxonomy" id="1028688"/>
    <lineage>
        <taxon>Eukaryota</taxon>
        <taxon>Metazoa</taxon>
        <taxon>Spiralia</taxon>
        <taxon>Lophotrochozoa</taxon>
        <taxon>Mollusca</taxon>
        <taxon>Gastropoda</taxon>
        <taxon>Heterobranchia</taxon>
        <taxon>Euthyneura</taxon>
        <taxon>Panpulmonata</taxon>
        <taxon>Eupulmonata</taxon>
        <taxon>Stylommatophora</taxon>
        <taxon>Helicina</taxon>
        <taxon>Arionoidea</taxon>
        <taxon>Arionidae</taxon>
        <taxon>Arion</taxon>
    </lineage>
</organism>
<evidence type="ECO:0000313" key="2">
    <source>
        <dbReference type="EMBL" id="CEK72738.1"/>
    </source>
</evidence>